<dbReference type="InterPro" id="IPR005828">
    <property type="entry name" value="MFS_sugar_transport-like"/>
</dbReference>
<dbReference type="Proteomes" id="UP000472263">
    <property type="component" value="Chromosome 22"/>
</dbReference>
<keyword evidence="10" id="KW-0406">Ion transport</keyword>
<comment type="subcellular location">
    <subcellularLocation>
        <location evidence="2">Apical cell membrane</location>
        <topology evidence="2">Multi-pass membrane protein</topology>
    </subcellularLocation>
    <subcellularLocation>
        <location evidence="3">Basolateral cell membrane</location>
        <topology evidence="3">Multi-pass membrane protein</topology>
    </subcellularLocation>
    <subcellularLocation>
        <location evidence="1">Mitochondrion membrane</location>
    </subcellularLocation>
    <subcellularLocation>
        <location evidence="4">Nucleus outer membrane</location>
    </subcellularLocation>
</comment>
<gene>
    <name evidence="30" type="primary">slc22a3</name>
</gene>
<evidence type="ECO:0000256" key="6">
    <source>
        <dbReference type="ARBA" id="ARBA00022448"/>
    </source>
</evidence>
<organism evidence="30 31">
    <name type="scientific">Myripristis murdjan</name>
    <name type="common">pinecone soldierfish</name>
    <dbReference type="NCBI Taxonomy" id="586833"/>
    <lineage>
        <taxon>Eukaryota</taxon>
        <taxon>Metazoa</taxon>
        <taxon>Chordata</taxon>
        <taxon>Craniata</taxon>
        <taxon>Vertebrata</taxon>
        <taxon>Euteleostomi</taxon>
        <taxon>Actinopterygii</taxon>
        <taxon>Neopterygii</taxon>
        <taxon>Teleostei</taxon>
        <taxon>Neoteleostei</taxon>
        <taxon>Acanthomorphata</taxon>
        <taxon>Holocentriformes</taxon>
        <taxon>Holocentridae</taxon>
        <taxon>Myripristis</taxon>
    </lineage>
</organism>
<evidence type="ECO:0000256" key="19">
    <source>
        <dbReference type="ARBA" id="ARBA00036483"/>
    </source>
</evidence>
<dbReference type="SUPFAM" id="SSF103473">
    <property type="entry name" value="MFS general substrate transporter"/>
    <property type="match status" value="1"/>
</dbReference>
<evidence type="ECO:0000256" key="20">
    <source>
        <dbReference type="ARBA" id="ARBA00036490"/>
    </source>
</evidence>
<dbReference type="InterPro" id="IPR020846">
    <property type="entry name" value="MFS_dom"/>
</dbReference>
<evidence type="ECO:0000256" key="22">
    <source>
        <dbReference type="ARBA" id="ARBA00036754"/>
    </source>
</evidence>
<evidence type="ECO:0000256" key="2">
    <source>
        <dbReference type="ARBA" id="ARBA00004424"/>
    </source>
</evidence>
<dbReference type="Gene3D" id="1.20.1250.20">
    <property type="entry name" value="MFS general substrate transporter like domains"/>
    <property type="match status" value="1"/>
</dbReference>
<evidence type="ECO:0000256" key="28">
    <source>
        <dbReference type="SAM" id="Phobius"/>
    </source>
</evidence>
<dbReference type="InterPro" id="IPR005829">
    <property type="entry name" value="Sugar_transporter_CS"/>
</dbReference>
<dbReference type="GO" id="GO:0005326">
    <property type="term" value="F:neurotransmitter transmembrane transporter activity"/>
    <property type="evidence" value="ECO:0007669"/>
    <property type="project" value="UniProtKB-ARBA"/>
</dbReference>
<feature type="transmembrane region" description="Helical" evidence="28">
    <location>
        <begin position="260"/>
        <end position="278"/>
    </location>
</feature>
<sequence>MASIDELLVHTGDFGPFQKKITVLGSFPLVLFAFILVGVVFLGHTPAHWCRSPGSEHIQEECGWTEAEVREVTVPHSEESGSFSHCERLEVDWNNSQDKCNELDWLLTSNTTQHVPCDSGWVFDKNHNTIVTEFSLVCDKSWLADLYQVCLAFGYFVGAFVTGYLADRFGRKPCFIASMFGLGVSGVAAMLSPWYPLMLVFRFLQGFFGKGAWSAVYVLVIEFFGSENRKFVSVVTRTFYSSGMVILPGLAYLLSSWKSLQLAMSLPCFLFIFYYWLVPESPRWLFSQRRFKEVMRVAEIIAKSNGNTLPGNFREIGLVEEKRDVNPNPVSIMDLFRTPNIRRNTFILTYAWFTSTVVFQGLILRLGITGDNLFLDFFISAVVELPTGLIFYLLVDRVGRRSLMAITNFIGGIACLIVPFVSMDFAWLKKSVAIIGRLAVAIGFETVNFANTEMYPTPLRNLGLSVCSSASDLGAIVAPFLLYRLASIWQDLPLFLYGAMCVLYSGLVTLLPEMRGVALPETTEDMENLTG</sequence>
<keyword evidence="6" id="KW-0813">Transport</keyword>
<evidence type="ECO:0000256" key="10">
    <source>
        <dbReference type="ARBA" id="ARBA00023065"/>
    </source>
</evidence>
<evidence type="ECO:0000256" key="4">
    <source>
        <dbReference type="ARBA" id="ARBA00004649"/>
    </source>
</evidence>
<comment type="catalytic activity">
    <reaction evidence="25">
        <text>histamine(out) = histamine(in)</text>
        <dbReference type="Rhea" id="RHEA:73879"/>
        <dbReference type="ChEBI" id="CHEBI:58432"/>
    </reaction>
</comment>
<feature type="transmembrane region" description="Helical" evidence="28">
    <location>
        <begin position="21"/>
        <end position="43"/>
    </location>
</feature>
<evidence type="ECO:0000256" key="21">
    <source>
        <dbReference type="ARBA" id="ARBA00036661"/>
    </source>
</evidence>
<dbReference type="Pfam" id="PF00083">
    <property type="entry name" value="Sugar_tr"/>
    <property type="match status" value="1"/>
</dbReference>
<keyword evidence="31" id="KW-1185">Reference proteome</keyword>
<dbReference type="GO" id="GO:0005640">
    <property type="term" value="C:nuclear outer membrane"/>
    <property type="evidence" value="ECO:0007669"/>
    <property type="project" value="UniProtKB-SubCell"/>
</dbReference>
<feature type="transmembrane region" description="Helical" evidence="28">
    <location>
        <begin position="494"/>
        <end position="511"/>
    </location>
</feature>
<evidence type="ECO:0000256" key="13">
    <source>
        <dbReference type="ARBA" id="ARBA00023180"/>
    </source>
</evidence>
<feature type="transmembrane region" description="Helical" evidence="28">
    <location>
        <begin position="432"/>
        <end position="450"/>
    </location>
</feature>
<evidence type="ECO:0000256" key="12">
    <source>
        <dbReference type="ARBA" id="ARBA00023136"/>
    </source>
</evidence>
<dbReference type="InParanoid" id="A0A668A235"/>
<evidence type="ECO:0000259" key="29">
    <source>
        <dbReference type="PROSITE" id="PS50850"/>
    </source>
</evidence>
<dbReference type="GO" id="GO:0006837">
    <property type="term" value="P:serotonin transport"/>
    <property type="evidence" value="ECO:0007669"/>
    <property type="project" value="UniProtKB-ARBA"/>
</dbReference>
<keyword evidence="13" id="KW-0325">Glycoprotein</keyword>
<feature type="transmembrane region" description="Helical" evidence="28">
    <location>
        <begin position="207"/>
        <end position="225"/>
    </location>
</feature>
<feature type="transmembrane region" description="Helical" evidence="28">
    <location>
        <begin position="462"/>
        <end position="482"/>
    </location>
</feature>
<dbReference type="GO" id="GO:0006811">
    <property type="term" value="P:monoatomic ion transport"/>
    <property type="evidence" value="ECO:0007669"/>
    <property type="project" value="UniProtKB-KW"/>
</dbReference>
<evidence type="ECO:0000313" key="31">
    <source>
        <dbReference type="Proteomes" id="UP000472263"/>
    </source>
</evidence>
<evidence type="ECO:0000256" key="23">
    <source>
        <dbReference type="ARBA" id="ARBA00036845"/>
    </source>
</evidence>
<evidence type="ECO:0000256" key="11">
    <source>
        <dbReference type="ARBA" id="ARBA00023128"/>
    </source>
</evidence>
<comment type="catalytic activity">
    <reaction evidence="21">
        <text>(R)-salsolinol(in) = (R)-salsolinol(out)</text>
        <dbReference type="Rhea" id="RHEA:74791"/>
        <dbReference type="ChEBI" id="CHEBI:194082"/>
    </reaction>
</comment>
<feature type="domain" description="Major facilitator superfamily (MFS) profile" evidence="29">
    <location>
        <begin position="104"/>
        <end position="516"/>
    </location>
</feature>
<evidence type="ECO:0000256" key="24">
    <source>
        <dbReference type="ARBA" id="ARBA00036998"/>
    </source>
</evidence>
<dbReference type="GO" id="GO:0016324">
    <property type="term" value="C:apical plasma membrane"/>
    <property type="evidence" value="ECO:0007669"/>
    <property type="project" value="UniProtKB-SubCell"/>
</dbReference>
<keyword evidence="14" id="KW-0539">Nucleus</keyword>
<dbReference type="FunCoup" id="A0A668A235">
    <property type="interactions" value="2"/>
</dbReference>
<dbReference type="GO" id="GO:0015651">
    <property type="term" value="F:quaternary ammonium group transmembrane transporter activity"/>
    <property type="evidence" value="ECO:0007669"/>
    <property type="project" value="UniProtKB-ARBA"/>
</dbReference>
<feature type="transmembrane region" description="Helical" evidence="28">
    <location>
        <begin position="173"/>
        <end position="195"/>
    </location>
</feature>
<keyword evidence="9 28" id="KW-1133">Transmembrane helix</keyword>
<evidence type="ECO:0000256" key="5">
    <source>
        <dbReference type="ARBA" id="ARBA00009203"/>
    </source>
</evidence>
<dbReference type="PANTHER" id="PTHR24064">
    <property type="entry name" value="SOLUTE CARRIER FAMILY 22 MEMBER"/>
    <property type="match status" value="1"/>
</dbReference>
<accession>A0A668A235</accession>
<evidence type="ECO:0000256" key="18">
    <source>
        <dbReference type="ARBA" id="ARBA00036470"/>
    </source>
</evidence>
<feature type="transmembrane region" description="Helical" evidence="28">
    <location>
        <begin position="402"/>
        <end position="420"/>
    </location>
</feature>
<feature type="transmembrane region" description="Helical" evidence="28">
    <location>
        <begin position="146"/>
        <end position="166"/>
    </location>
</feature>
<keyword evidence="7" id="KW-1003">Cell membrane</keyword>
<feature type="transmembrane region" description="Helical" evidence="28">
    <location>
        <begin position="347"/>
        <end position="368"/>
    </location>
</feature>
<reference evidence="30" key="2">
    <citation type="submission" date="2025-08" db="UniProtKB">
        <authorList>
            <consortium name="Ensembl"/>
        </authorList>
    </citation>
    <scope>IDENTIFICATION</scope>
</reference>
<keyword evidence="12 28" id="KW-0472">Membrane</keyword>
<comment type="catalytic activity">
    <reaction evidence="18">
        <text>serotonin(out) = serotonin(in)</text>
        <dbReference type="Rhea" id="RHEA:73867"/>
        <dbReference type="ChEBI" id="CHEBI:350546"/>
    </reaction>
</comment>
<evidence type="ECO:0000256" key="1">
    <source>
        <dbReference type="ARBA" id="ARBA00004325"/>
    </source>
</evidence>
<dbReference type="AlphaFoldDB" id="A0A668A235"/>
<comment type="catalytic activity">
    <reaction evidence="22">
        <text>guanidine(out) = guanidine(in)</text>
        <dbReference type="Rhea" id="RHEA:73883"/>
        <dbReference type="ChEBI" id="CHEBI:30087"/>
    </reaction>
</comment>
<dbReference type="FunFam" id="1.20.1250.20:FF:000165">
    <property type="entry name" value="Solute carrier family 22 member 3"/>
    <property type="match status" value="1"/>
</dbReference>
<dbReference type="Ensembl" id="ENSMMDT00005049882.1">
    <property type="protein sequence ID" value="ENSMMDP00005048925.1"/>
    <property type="gene ID" value="ENSMMDG00005022249.1"/>
</dbReference>
<evidence type="ECO:0000256" key="14">
    <source>
        <dbReference type="ARBA" id="ARBA00023242"/>
    </source>
</evidence>
<dbReference type="PROSITE" id="PS50850">
    <property type="entry name" value="MFS"/>
    <property type="match status" value="1"/>
</dbReference>
<dbReference type="GO" id="GO:0051608">
    <property type="term" value="P:histamine transport"/>
    <property type="evidence" value="ECO:0007669"/>
    <property type="project" value="UniProtKB-ARBA"/>
</dbReference>
<feature type="transmembrane region" description="Helical" evidence="28">
    <location>
        <begin position="374"/>
        <end position="395"/>
    </location>
</feature>
<evidence type="ECO:0000256" key="25">
    <source>
        <dbReference type="ARBA" id="ARBA00037001"/>
    </source>
</evidence>
<evidence type="ECO:0000256" key="8">
    <source>
        <dbReference type="ARBA" id="ARBA00022692"/>
    </source>
</evidence>
<dbReference type="GeneTree" id="ENSGT00940000155089"/>
<evidence type="ECO:0000256" key="3">
    <source>
        <dbReference type="ARBA" id="ARBA00004554"/>
    </source>
</evidence>
<feature type="transmembrane region" description="Helical" evidence="28">
    <location>
        <begin position="237"/>
        <end position="254"/>
    </location>
</feature>
<comment type="catalytic activity">
    <reaction evidence="17">
        <text>L-histidyl-L-proline diketopiperazine(in) = L-histidyl-L-proline diketopiperazine(out)</text>
        <dbReference type="Rhea" id="RHEA:74787"/>
        <dbReference type="ChEBI" id="CHEBI:90039"/>
    </reaction>
</comment>
<evidence type="ECO:0000313" key="30">
    <source>
        <dbReference type="Ensembl" id="ENSMMDP00005048925.1"/>
    </source>
</evidence>
<reference evidence="30" key="3">
    <citation type="submission" date="2025-09" db="UniProtKB">
        <authorList>
            <consortium name="Ensembl"/>
        </authorList>
    </citation>
    <scope>IDENTIFICATION</scope>
</reference>
<evidence type="ECO:0000256" key="27">
    <source>
        <dbReference type="ARBA" id="ARBA00079877"/>
    </source>
</evidence>
<dbReference type="InterPro" id="IPR036259">
    <property type="entry name" value="MFS_trans_sf"/>
</dbReference>
<evidence type="ECO:0000256" key="26">
    <source>
        <dbReference type="ARBA" id="ARBA00072456"/>
    </source>
</evidence>
<comment type="catalytic activity">
    <reaction evidence="16">
        <text>(R)-adrenaline(out) = (R)-adrenaline(in)</text>
        <dbReference type="Rhea" id="RHEA:73875"/>
        <dbReference type="ChEBI" id="CHEBI:71406"/>
    </reaction>
</comment>
<evidence type="ECO:0000256" key="16">
    <source>
        <dbReference type="ARBA" id="ARBA00035897"/>
    </source>
</evidence>
<dbReference type="GO" id="GO:0016323">
    <property type="term" value="C:basolateral plasma membrane"/>
    <property type="evidence" value="ECO:0007669"/>
    <property type="project" value="UniProtKB-SubCell"/>
</dbReference>
<dbReference type="PROSITE" id="PS00216">
    <property type="entry name" value="SUGAR_TRANSPORT_1"/>
    <property type="match status" value="1"/>
</dbReference>
<comment type="catalytic activity">
    <reaction evidence="23">
        <text>(R)-noradrenaline(out) = (R)-noradrenaline(in)</text>
        <dbReference type="Rhea" id="RHEA:73871"/>
        <dbReference type="ChEBI" id="CHEBI:72587"/>
    </reaction>
</comment>
<dbReference type="GO" id="GO:0015874">
    <property type="term" value="P:norepinephrine transport"/>
    <property type="evidence" value="ECO:0007669"/>
    <property type="project" value="UniProtKB-ARBA"/>
</dbReference>
<keyword evidence="11" id="KW-0496">Mitochondrion</keyword>
<evidence type="ECO:0000256" key="7">
    <source>
        <dbReference type="ARBA" id="ARBA00022475"/>
    </source>
</evidence>
<comment type="catalytic activity">
    <reaction evidence="19">
        <text>dopamine(out) = dopamine(in)</text>
        <dbReference type="Rhea" id="RHEA:73863"/>
        <dbReference type="ChEBI" id="CHEBI:59905"/>
    </reaction>
</comment>
<keyword evidence="8 28" id="KW-0812">Transmembrane</keyword>
<dbReference type="GO" id="GO:0008504">
    <property type="term" value="F:monoamine transmembrane transporter activity"/>
    <property type="evidence" value="ECO:0007669"/>
    <property type="project" value="UniProtKB-ARBA"/>
</dbReference>
<comment type="similarity">
    <text evidence="5">Belongs to the major facilitator (TC 2.A.1) superfamily. Organic cation transporter (TC 2.A.1.19) family.</text>
</comment>
<dbReference type="OrthoDB" id="5141738at2759"/>
<reference evidence="30" key="1">
    <citation type="submission" date="2019-06" db="EMBL/GenBank/DDBJ databases">
        <authorList>
            <consortium name="Wellcome Sanger Institute Data Sharing"/>
        </authorList>
    </citation>
    <scope>NUCLEOTIDE SEQUENCE [LARGE SCALE GENOMIC DNA]</scope>
</reference>
<dbReference type="GO" id="GO:0031966">
    <property type="term" value="C:mitochondrial membrane"/>
    <property type="evidence" value="ECO:0007669"/>
    <property type="project" value="UniProtKB-SubCell"/>
</dbReference>
<evidence type="ECO:0000256" key="9">
    <source>
        <dbReference type="ARBA" id="ARBA00022989"/>
    </source>
</evidence>
<comment type="catalytic activity">
    <reaction evidence="15">
        <text>agmatine(out) = agmatine(in)</text>
        <dbReference type="Rhea" id="RHEA:72131"/>
        <dbReference type="ChEBI" id="CHEBI:58145"/>
    </reaction>
</comment>
<comment type="catalytic activity">
    <reaction evidence="24">
        <text>tyramine(in) = tyramine(out)</text>
        <dbReference type="Rhea" id="RHEA:74783"/>
        <dbReference type="ChEBI" id="CHEBI:327995"/>
    </reaction>
</comment>
<name>A0A668A235_9TELE</name>
<protein>
    <recommendedName>
        <fullName evidence="26">Solute carrier family 22 member 3</fullName>
    </recommendedName>
    <alternativeName>
        <fullName evidence="27">Organic cation transporter 3</fullName>
    </alternativeName>
</protein>
<evidence type="ECO:0000256" key="15">
    <source>
        <dbReference type="ARBA" id="ARBA00035884"/>
    </source>
</evidence>
<dbReference type="GO" id="GO:0015872">
    <property type="term" value="P:dopamine transport"/>
    <property type="evidence" value="ECO:0007669"/>
    <property type="project" value="UniProtKB-ARBA"/>
</dbReference>
<evidence type="ECO:0000256" key="17">
    <source>
        <dbReference type="ARBA" id="ARBA00035901"/>
    </source>
</evidence>
<proteinExistence type="inferred from homology"/>
<comment type="catalytic activity">
    <reaction evidence="20">
        <text>spermidine(in) = spermidine(out)</text>
        <dbReference type="Rhea" id="RHEA:35039"/>
        <dbReference type="ChEBI" id="CHEBI:57834"/>
    </reaction>
</comment>